<organism evidence="2 3">
    <name type="scientific">Puccinia graminis f. sp. tritici</name>
    <dbReference type="NCBI Taxonomy" id="56615"/>
    <lineage>
        <taxon>Eukaryota</taxon>
        <taxon>Fungi</taxon>
        <taxon>Dikarya</taxon>
        <taxon>Basidiomycota</taxon>
        <taxon>Pucciniomycotina</taxon>
        <taxon>Pucciniomycetes</taxon>
        <taxon>Pucciniales</taxon>
        <taxon>Pucciniaceae</taxon>
        <taxon>Puccinia</taxon>
    </lineage>
</organism>
<feature type="region of interest" description="Disordered" evidence="1">
    <location>
        <begin position="43"/>
        <end position="80"/>
    </location>
</feature>
<evidence type="ECO:0000256" key="1">
    <source>
        <dbReference type="SAM" id="MobiDB-lite"/>
    </source>
</evidence>
<accession>A0A5B0NB51</accession>
<dbReference type="Proteomes" id="UP000324748">
    <property type="component" value="Unassembled WGS sequence"/>
</dbReference>
<name>A0A5B0NB51_PUCGR</name>
<feature type="compositionally biased region" description="Pro residues" evidence="1">
    <location>
        <begin position="48"/>
        <end position="75"/>
    </location>
</feature>
<keyword evidence="3" id="KW-1185">Reference proteome</keyword>
<gene>
    <name evidence="2" type="ORF">PGT21_003639</name>
</gene>
<evidence type="ECO:0000313" key="2">
    <source>
        <dbReference type="EMBL" id="KAA1086565.1"/>
    </source>
</evidence>
<dbReference type="EMBL" id="VSWC01000105">
    <property type="protein sequence ID" value="KAA1086565.1"/>
    <property type="molecule type" value="Genomic_DNA"/>
</dbReference>
<evidence type="ECO:0000313" key="3">
    <source>
        <dbReference type="Proteomes" id="UP000324748"/>
    </source>
</evidence>
<reference evidence="2 3" key="1">
    <citation type="submission" date="2019-05" db="EMBL/GenBank/DDBJ databases">
        <title>Emergence of the Ug99 lineage of the wheat stem rust pathogen through somatic hybridization.</title>
        <authorList>
            <person name="Li F."/>
            <person name="Upadhyaya N.M."/>
            <person name="Sperschneider J."/>
            <person name="Matny O."/>
            <person name="Nguyen-Phuc H."/>
            <person name="Mago R."/>
            <person name="Raley C."/>
            <person name="Miller M.E."/>
            <person name="Silverstein K.A.T."/>
            <person name="Henningsen E."/>
            <person name="Hirsch C.D."/>
            <person name="Visser B."/>
            <person name="Pretorius Z.A."/>
            <person name="Steffenson B.J."/>
            <person name="Schwessinger B."/>
            <person name="Dodds P.N."/>
            <person name="Figueroa M."/>
        </authorList>
    </citation>
    <scope>NUCLEOTIDE SEQUENCE [LARGE SCALE GENOMIC DNA]</scope>
    <source>
        <strain evidence="2">21-0</strain>
    </source>
</reference>
<sequence>MALTLIHNSSVLPLGIRYTTTNSLQVLILISPLKSTTREHHCYLWNQPSPPGPPRPYKPPQTPPNPSNPGSPRIPSPSQQIGGSKILCTKSLVCGGLYPHGRVPAVIYVHSTYIIYTYTPQPPAELLTAGRHQIRPSLTAGRHRTLNANLTYQPTSERSTQIA</sequence>
<comment type="caution">
    <text evidence="2">The sequence shown here is derived from an EMBL/GenBank/DDBJ whole genome shotgun (WGS) entry which is preliminary data.</text>
</comment>
<dbReference type="AlphaFoldDB" id="A0A5B0NB51"/>
<proteinExistence type="predicted"/>
<protein>
    <submittedName>
        <fullName evidence="2">Uncharacterized protein</fullName>
    </submittedName>
</protein>